<comment type="caution">
    <text evidence="7">The sequence shown here is derived from an EMBL/GenBank/DDBJ whole genome shotgun (WGS) entry which is preliminary data.</text>
</comment>
<dbReference type="Gene3D" id="2.30.310.10">
    <property type="entry name" value="ibrinogen binding protein from staphylococcus aureus domain"/>
    <property type="match status" value="1"/>
</dbReference>
<comment type="subunit">
    <text evidence="5">Associates with stalled 50S ribosomal subunits. Binds to RqcP.</text>
</comment>
<sequence length="592" mass="67601">MPLDAVCLRAVINELDKEVAGGRIDKIYQPDRDEIVISVRTAKGGKKLMVTAEPSAPRMHLIDANRENPAVPPMFCMLMRKHLQGAKISKISQPAMERMAVIELDTTDEMGVAVKRELVCELMGKYSNIILKDENGRIIDAVRRIDGDISGKRQVLPGLFYRMPPAQEGKVDPLELDGQKLVSMLEKCEDITKKLDKWLLSTLLGFSPLLCRELAFRAVGETSKAVIELTNEDKKNLSVAFDILINDIKSCNFTPNLIIRLEDKAVQDFTCFETKQYENLVEQTQMNSFSALLAAFYERKGQEERMRRRGMDMIRTVTSARDRTMRKLNIQREELKQTEDRDKYKRMGELISANFYQLEKGMTKAKVIDYYDETCPEIEIKLDIRLTPQQNAQKYFKQYQKDKTAEQMLTAQISEGEAELSYLESVLQSIDEAENEKDLAQLREELVQTGVLSQKQNKKKQQTKKSDSIPFEYRTSDGFSVWAGKNNLQNDLLSMKTAYKSDIWFHTQKIHGSHVILAVDGRQPTDTAMTEAAKIAAYHSKAKHSSMVPVDYTEVRNLKKPNGSKPGFVVYNVYQTAYVTPDESEIEKLRVK</sequence>
<dbReference type="AlphaFoldDB" id="A0A9D1THA0"/>
<protein>
    <recommendedName>
        <fullName evidence="5">Rqc2 homolog RqcH</fullName>
        <shortName evidence="5">RqcH</shortName>
    </recommendedName>
</protein>
<feature type="domain" description="NFACT RNA-binding" evidence="6">
    <location>
        <begin position="471"/>
        <end position="563"/>
    </location>
</feature>
<evidence type="ECO:0000256" key="2">
    <source>
        <dbReference type="ARBA" id="ARBA00022730"/>
    </source>
</evidence>
<accession>A0A9D1THA0</accession>
<dbReference type="GO" id="GO:0043023">
    <property type="term" value="F:ribosomal large subunit binding"/>
    <property type="evidence" value="ECO:0007669"/>
    <property type="project" value="UniProtKB-UniRule"/>
</dbReference>
<comment type="function">
    <text evidence="5">Key component of the ribosome quality control system (RQC), a ribosome-associated complex that mediates the extraction of incompletely synthesized nascent chains from stalled ribosomes and their subsequent degradation. RqcH recruits Ala-charged tRNA, and with RqcP directs the elongation of stalled nascent chains on 50S ribosomal subunits, leading to non-templated C-terminal alanine extensions (Ala tail). The Ala tail promotes nascent chain degradation. May add between 1 and at least 8 Ala residues. Binds to stalled 50S ribosomal subunits.</text>
</comment>
<keyword evidence="2 5" id="KW-0699">rRNA-binding</keyword>
<keyword evidence="3 5" id="KW-0694">RNA-binding</keyword>
<organism evidence="7 8">
    <name type="scientific">Candidatus Butyricicoccus avistercoris</name>
    <dbReference type="NCBI Taxonomy" id="2838518"/>
    <lineage>
        <taxon>Bacteria</taxon>
        <taxon>Bacillati</taxon>
        <taxon>Bacillota</taxon>
        <taxon>Clostridia</taxon>
        <taxon>Eubacteriales</taxon>
        <taxon>Butyricicoccaceae</taxon>
        <taxon>Butyricicoccus</taxon>
    </lineage>
</organism>
<evidence type="ECO:0000256" key="5">
    <source>
        <dbReference type="HAMAP-Rule" id="MF_00844"/>
    </source>
</evidence>
<evidence type="ECO:0000313" key="7">
    <source>
        <dbReference type="EMBL" id="HIV61857.1"/>
    </source>
</evidence>
<dbReference type="GO" id="GO:0019843">
    <property type="term" value="F:rRNA binding"/>
    <property type="evidence" value="ECO:0007669"/>
    <property type="project" value="UniProtKB-UniRule"/>
</dbReference>
<evidence type="ECO:0000259" key="6">
    <source>
        <dbReference type="Pfam" id="PF05670"/>
    </source>
</evidence>
<dbReference type="Pfam" id="PF05670">
    <property type="entry name" value="NFACT-R_1"/>
    <property type="match status" value="1"/>
</dbReference>
<gene>
    <name evidence="5" type="primary">rqcH</name>
    <name evidence="7" type="ORF">H9746_03285</name>
</gene>
<dbReference type="Gene3D" id="1.10.8.50">
    <property type="match status" value="1"/>
</dbReference>
<dbReference type="PANTHER" id="PTHR15239:SF6">
    <property type="entry name" value="RIBOSOME QUALITY CONTROL COMPLEX SUBUNIT NEMF"/>
    <property type="match status" value="1"/>
</dbReference>
<dbReference type="InterPro" id="IPR008532">
    <property type="entry name" value="NFACT_RNA-bd"/>
</dbReference>
<keyword evidence="4 5" id="KW-0648">Protein biosynthesis</keyword>
<dbReference type="GO" id="GO:0000049">
    <property type="term" value="F:tRNA binding"/>
    <property type="evidence" value="ECO:0007669"/>
    <property type="project" value="UniProtKB-UniRule"/>
</dbReference>
<reference evidence="7" key="1">
    <citation type="journal article" date="2021" name="PeerJ">
        <title>Extensive microbial diversity within the chicken gut microbiome revealed by metagenomics and culture.</title>
        <authorList>
            <person name="Gilroy R."/>
            <person name="Ravi A."/>
            <person name="Getino M."/>
            <person name="Pursley I."/>
            <person name="Horton D.L."/>
            <person name="Alikhan N.F."/>
            <person name="Baker D."/>
            <person name="Gharbi K."/>
            <person name="Hall N."/>
            <person name="Watson M."/>
            <person name="Adriaenssens E.M."/>
            <person name="Foster-Nyarko E."/>
            <person name="Jarju S."/>
            <person name="Secka A."/>
            <person name="Antonio M."/>
            <person name="Oren A."/>
            <person name="Chaudhuri R.R."/>
            <person name="La Ragione R."/>
            <person name="Hildebrand F."/>
            <person name="Pallen M.J."/>
        </authorList>
    </citation>
    <scope>NUCLEOTIDE SEQUENCE</scope>
    <source>
        <strain evidence="7">CHK193-4272</strain>
    </source>
</reference>
<dbReference type="EMBL" id="DXIE01000024">
    <property type="protein sequence ID" value="HIV61857.1"/>
    <property type="molecule type" value="Genomic_DNA"/>
</dbReference>
<evidence type="ECO:0000313" key="8">
    <source>
        <dbReference type="Proteomes" id="UP000886808"/>
    </source>
</evidence>
<dbReference type="GO" id="GO:0072344">
    <property type="term" value="P:rescue of stalled ribosome"/>
    <property type="evidence" value="ECO:0007669"/>
    <property type="project" value="UniProtKB-UniRule"/>
</dbReference>
<proteinExistence type="inferred from homology"/>
<evidence type="ECO:0000256" key="4">
    <source>
        <dbReference type="ARBA" id="ARBA00022917"/>
    </source>
</evidence>
<dbReference type="FunFam" id="2.30.310.10:FF:000004">
    <property type="entry name" value="Fibronectin-binding protein A"/>
    <property type="match status" value="1"/>
</dbReference>
<dbReference type="InterPro" id="IPR051608">
    <property type="entry name" value="RQC_Subunit_NEMF"/>
</dbReference>
<dbReference type="Pfam" id="PF05833">
    <property type="entry name" value="NFACT_N"/>
    <property type="match status" value="1"/>
</dbReference>
<dbReference type="InterPro" id="IPR043682">
    <property type="entry name" value="RqcH_bacterial"/>
</dbReference>
<name>A0A9D1THA0_9FIRM</name>
<evidence type="ECO:0000256" key="3">
    <source>
        <dbReference type="ARBA" id="ARBA00022884"/>
    </source>
</evidence>
<dbReference type="HAMAP" id="MF_00844_B">
    <property type="entry name" value="RqcH_B"/>
    <property type="match status" value="1"/>
</dbReference>
<reference evidence="7" key="2">
    <citation type="submission" date="2021-04" db="EMBL/GenBank/DDBJ databases">
        <authorList>
            <person name="Gilroy R."/>
        </authorList>
    </citation>
    <scope>NUCLEOTIDE SEQUENCE</scope>
    <source>
        <strain evidence="7">CHK193-4272</strain>
    </source>
</reference>
<dbReference type="Proteomes" id="UP000886808">
    <property type="component" value="Unassembled WGS sequence"/>
</dbReference>
<dbReference type="GO" id="GO:1990112">
    <property type="term" value="C:RQC complex"/>
    <property type="evidence" value="ECO:0007669"/>
    <property type="project" value="TreeGrafter"/>
</dbReference>
<keyword evidence="1 5" id="KW-0820">tRNA-binding</keyword>
<evidence type="ECO:0000256" key="1">
    <source>
        <dbReference type="ARBA" id="ARBA00022555"/>
    </source>
</evidence>
<comment type="similarity">
    <text evidence="5">Belongs to the NEMF family.</text>
</comment>
<dbReference type="PANTHER" id="PTHR15239">
    <property type="entry name" value="NUCLEAR EXPORT MEDIATOR FACTOR NEMF"/>
    <property type="match status" value="1"/>
</dbReference>